<proteinExistence type="predicted"/>
<gene>
    <name evidence="1" type="ORF">A2358_00890</name>
</gene>
<dbReference type="STRING" id="1802223.A2358_00890"/>
<accession>A0A1G2IUP9</accession>
<dbReference type="EMBL" id="MHPJ01000024">
    <property type="protein sequence ID" value="OGZ78307.1"/>
    <property type="molecule type" value="Genomic_DNA"/>
</dbReference>
<organism evidence="1 2">
    <name type="scientific">Candidatus Staskawiczbacteria bacterium RIFOXYB1_FULL_37_44</name>
    <dbReference type="NCBI Taxonomy" id="1802223"/>
    <lineage>
        <taxon>Bacteria</taxon>
        <taxon>Candidatus Staskawicziibacteriota</taxon>
    </lineage>
</organism>
<sequence>MEKEIADSCEKIETAIKESSSMEKEIWEFQKKITVLIEQTLEYEKEQTNFLKVEISKIKNDAN</sequence>
<dbReference type="AlphaFoldDB" id="A0A1G2IUP9"/>
<reference evidence="1 2" key="1">
    <citation type="journal article" date="2016" name="Nat. Commun.">
        <title>Thousands of microbial genomes shed light on interconnected biogeochemical processes in an aquifer system.</title>
        <authorList>
            <person name="Anantharaman K."/>
            <person name="Brown C.T."/>
            <person name="Hug L.A."/>
            <person name="Sharon I."/>
            <person name="Castelle C.J."/>
            <person name="Probst A.J."/>
            <person name="Thomas B.C."/>
            <person name="Singh A."/>
            <person name="Wilkins M.J."/>
            <person name="Karaoz U."/>
            <person name="Brodie E.L."/>
            <person name="Williams K.H."/>
            <person name="Hubbard S.S."/>
            <person name="Banfield J.F."/>
        </authorList>
    </citation>
    <scope>NUCLEOTIDE SEQUENCE [LARGE SCALE GENOMIC DNA]</scope>
</reference>
<comment type="caution">
    <text evidence="1">The sequence shown here is derived from an EMBL/GenBank/DDBJ whole genome shotgun (WGS) entry which is preliminary data.</text>
</comment>
<name>A0A1G2IUP9_9BACT</name>
<dbReference type="Proteomes" id="UP000178650">
    <property type="component" value="Unassembled WGS sequence"/>
</dbReference>
<protein>
    <submittedName>
        <fullName evidence="1">Uncharacterized protein</fullName>
    </submittedName>
</protein>
<evidence type="ECO:0000313" key="2">
    <source>
        <dbReference type="Proteomes" id="UP000178650"/>
    </source>
</evidence>
<evidence type="ECO:0000313" key="1">
    <source>
        <dbReference type="EMBL" id="OGZ78307.1"/>
    </source>
</evidence>